<accession>A0ABU3BVC7</accession>
<evidence type="ECO:0000256" key="3">
    <source>
        <dbReference type="ARBA" id="ARBA00022692"/>
    </source>
</evidence>
<keyword evidence="9" id="KW-1185">Reference proteome</keyword>
<name>A0ABU3BVC7_9BACT</name>
<feature type="transmembrane region" description="Helical" evidence="7">
    <location>
        <begin position="12"/>
        <end position="31"/>
    </location>
</feature>
<feature type="compositionally biased region" description="Pro residues" evidence="6">
    <location>
        <begin position="355"/>
        <end position="367"/>
    </location>
</feature>
<evidence type="ECO:0000313" key="8">
    <source>
        <dbReference type="EMBL" id="MDT0633242.1"/>
    </source>
</evidence>
<evidence type="ECO:0000313" key="9">
    <source>
        <dbReference type="Proteomes" id="UP001267426"/>
    </source>
</evidence>
<dbReference type="NCBIfam" id="TIGR00374">
    <property type="entry name" value="flippase-like domain"/>
    <property type="match status" value="1"/>
</dbReference>
<gene>
    <name evidence="8" type="ORF">RM540_15915</name>
</gene>
<evidence type="ECO:0000256" key="7">
    <source>
        <dbReference type="SAM" id="Phobius"/>
    </source>
</evidence>
<dbReference type="EMBL" id="JAVRHT010000065">
    <property type="protein sequence ID" value="MDT0633242.1"/>
    <property type="molecule type" value="Genomic_DNA"/>
</dbReference>
<evidence type="ECO:0000256" key="2">
    <source>
        <dbReference type="ARBA" id="ARBA00022475"/>
    </source>
</evidence>
<keyword evidence="5 7" id="KW-0472">Membrane</keyword>
<dbReference type="Pfam" id="PF03706">
    <property type="entry name" value="LPG_synthase_TM"/>
    <property type="match status" value="1"/>
</dbReference>
<dbReference type="PANTHER" id="PTHR37693:SF1">
    <property type="entry name" value="INTEGRAL MEMBRANE PROTEIN"/>
    <property type="match status" value="1"/>
</dbReference>
<reference evidence="8 9" key="1">
    <citation type="submission" date="2023-09" db="EMBL/GenBank/DDBJ databases">
        <authorList>
            <person name="Rey-Velasco X."/>
        </authorList>
    </citation>
    <scope>NUCLEOTIDE SEQUENCE [LARGE SCALE GENOMIC DNA]</scope>
    <source>
        <strain evidence="8 9">F394</strain>
    </source>
</reference>
<dbReference type="Proteomes" id="UP001267426">
    <property type="component" value="Unassembled WGS sequence"/>
</dbReference>
<dbReference type="RefSeq" id="WP_311665945.1">
    <property type="nucleotide sequence ID" value="NZ_JAVRHT010000065.1"/>
</dbReference>
<protein>
    <submittedName>
        <fullName evidence="8">Lysylphosphatidylglycerol synthase transmembrane domain-containing protein</fullName>
    </submittedName>
</protein>
<feature type="transmembrane region" description="Helical" evidence="7">
    <location>
        <begin position="43"/>
        <end position="65"/>
    </location>
</feature>
<dbReference type="InterPro" id="IPR022791">
    <property type="entry name" value="L-PG_synthase/AglD"/>
</dbReference>
<keyword evidence="2" id="KW-1003">Cell membrane</keyword>
<feature type="region of interest" description="Disordered" evidence="6">
    <location>
        <begin position="338"/>
        <end position="376"/>
    </location>
</feature>
<sequence>MRGTSPADRFGTIARAAAVLVPLGVVGNVALTLLTTERAVLDAVAGLPLAPLALAGALAVVPWTANALRLQLWTSFVGYPLRFRTALRVVLGGLLGSAVTPTGSGGATLKWALLARHGVPAGRVGSLLVVETVENAAFMAVAVPAAVVVTAAADVPVLRDTLSRAGAGLAPLLAVAVAALVALGLAAWGAARGALGRTPRRLAARWRGRLRRPFVDAQLVARLVARRGKGRLALGVALAAAQWTAKYSVAAAVLAFLGVPVDPVLSWLLQWTAFTAMNAVPTPGAAGGAEAVFAALYSPFVPISVLGLATAAWRLTLFYAPLVVAAVAFLGLSRGARPRGPGALSTTAGRLDVPSPNPAVGPTPPAARPDGPRPIE</sequence>
<comment type="caution">
    <text evidence="8">The sequence shown here is derived from an EMBL/GenBank/DDBJ whole genome shotgun (WGS) entry which is preliminary data.</text>
</comment>
<feature type="transmembrane region" description="Helical" evidence="7">
    <location>
        <begin position="311"/>
        <end position="332"/>
    </location>
</feature>
<evidence type="ECO:0000256" key="6">
    <source>
        <dbReference type="SAM" id="MobiDB-lite"/>
    </source>
</evidence>
<evidence type="ECO:0000256" key="4">
    <source>
        <dbReference type="ARBA" id="ARBA00022989"/>
    </source>
</evidence>
<feature type="transmembrane region" description="Helical" evidence="7">
    <location>
        <begin position="169"/>
        <end position="191"/>
    </location>
</feature>
<dbReference type="PANTHER" id="PTHR37693">
    <property type="entry name" value="PHOSPHATIDYLGLYCEROL LYSYLTRANSFERASE"/>
    <property type="match status" value="1"/>
</dbReference>
<evidence type="ECO:0000256" key="5">
    <source>
        <dbReference type="ARBA" id="ARBA00023136"/>
    </source>
</evidence>
<proteinExistence type="predicted"/>
<comment type="subcellular location">
    <subcellularLocation>
        <location evidence="1">Cell membrane</location>
        <topology evidence="1">Multi-pass membrane protein</topology>
    </subcellularLocation>
</comment>
<keyword evidence="3 7" id="KW-0812">Transmembrane</keyword>
<evidence type="ECO:0000256" key="1">
    <source>
        <dbReference type="ARBA" id="ARBA00004651"/>
    </source>
</evidence>
<keyword evidence="4 7" id="KW-1133">Transmembrane helix</keyword>
<organism evidence="8 9">
    <name type="scientific">Rubrivirga litoralis</name>
    <dbReference type="NCBI Taxonomy" id="3075598"/>
    <lineage>
        <taxon>Bacteria</taxon>
        <taxon>Pseudomonadati</taxon>
        <taxon>Rhodothermota</taxon>
        <taxon>Rhodothermia</taxon>
        <taxon>Rhodothermales</taxon>
        <taxon>Rubricoccaceae</taxon>
        <taxon>Rubrivirga</taxon>
    </lineage>
</organism>